<dbReference type="Gene3D" id="2.30.40.10">
    <property type="entry name" value="Urease, subunit C, domain 1"/>
    <property type="match status" value="1"/>
</dbReference>
<evidence type="ECO:0000259" key="2">
    <source>
        <dbReference type="Pfam" id="PF01979"/>
    </source>
</evidence>
<dbReference type="GO" id="GO:0016810">
    <property type="term" value="F:hydrolase activity, acting on carbon-nitrogen (but not peptide) bonds"/>
    <property type="evidence" value="ECO:0007669"/>
    <property type="project" value="InterPro"/>
</dbReference>
<dbReference type="InterPro" id="IPR050287">
    <property type="entry name" value="MTA/SAH_deaminase"/>
</dbReference>
<accession>A0A7K2ILX8</accession>
<gene>
    <name evidence="3" type="ORF">GTW20_00790</name>
</gene>
<dbReference type="NCBIfam" id="NF004801">
    <property type="entry name" value="PRK06151.1"/>
    <property type="match status" value="1"/>
</dbReference>
<evidence type="ECO:0000256" key="1">
    <source>
        <dbReference type="ARBA" id="ARBA00022801"/>
    </source>
</evidence>
<protein>
    <submittedName>
        <fullName evidence="3">Amidohydrolase family protein</fullName>
    </submittedName>
</protein>
<feature type="domain" description="Amidohydrolase-related" evidence="2">
    <location>
        <begin position="93"/>
        <end position="434"/>
    </location>
</feature>
<evidence type="ECO:0000313" key="4">
    <source>
        <dbReference type="Proteomes" id="UP000467124"/>
    </source>
</evidence>
<keyword evidence="1 3" id="KW-0378">Hydrolase</keyword>
<dbReference type="SUPFAM" id="SSF51556">
    <property type="entry name" value="Metallo-dependent hydrolases"/>
    <property type="match status" value="1"/>
</dbReference>
<dbReference type="RefSeq" id="WP_161110021.1">
    <property type="nucleotide sequence ID" value="NZ_JBHXVI010000004.1"/>
</dbReference>
<reference evidence="3 4" key="1">
    <citation type="journal article" date="2019" name="Nat. Commun.">
        <title>The antimicrobial potential of Streptomyces from insect microbiomes.</title>
        <authorList>
            <person name="Chevrette M.G."/>
            <person name="Carlson C.M."/>
            <person name="Ortega H.E."/>
            <person name="Thomas C."/>
            <person name="Ananiev G.E."/>
            <person name="Barns K.J."/>
            <person name="Book A.J."/>
            <person name="Cagnazzo J."/>
            <person name="Carlos C."/>
            <person name="Flanigan W."/>
            <person name="Grubbs K.J."/>
            <person name="Horn H.A."/>
            <person name="Hoffmann F.M."/>
            <person name="Klassen J.L."/>
            <person name="Knack J.J."/>
            <person name="Lewin G.R."/>
            <person name="McDonald B.R."/>
            <person name="Muller L."/>
            <person name="Melo W.G.P."/>
            <person name="Pinto-Tomas A.A."/>
            <person name="Schmitz A."/>
            <person name="Wendt-Pienkowski E."/>
            <person name="Wildman S."/>
            <person name="Zhao M."/>
            <person name="Zhang F."/>
            <person name="Bugni T.S."/>
            <person name="Andes D.R."/>
            <person name="Pupo M.T."/>
            <person name="Currie C.R."/>
        </authorList>
    </citation>
    <scope>NUCLEOTIDE SEQUENCE [LARGE SCALE GENOMIC DNA]</scope>
    <source>
        <strain evidence="3 4">SID5840</strain>
    </source>
</reference>
<dbReference type="InterPro" id="IPR006680">
    <property type="entry name" value="Amidohydro-rel"/>
</dbReference>
<dbReference type="EMBL" id="WWHY01000001">
    <property type="protein sequence ID" value="MYR30837.1"/>
    <property type="molecule type" value="Genomic_DNA"/>
</dbReference>
<organism evidence="3 4">
    <name type="scientific">Nocardiopsis alba</name>
    <dbReference type="NCBI Taxonomy" id="53437"/>
    <lineage>
        <taxon>Bacteria</taxon>
        <taxon>Bacillati</taxon>
        <taxon>Actinomycetota</taxon>
        <taxon>Actinomycetes</taxon>
        <taxon>Streptosporangiales</taxon>
        <taxon>Nocardiopsidaceae</taxon>
        <taxon>Nocardiopsis</taxon>
    </lineage>
</organism>
<dbReference type="InterPro" id="IPR032466">
    <property type="entry name" value="Metal_Hydrolase"/>
</dbReference>
<evidence type="ECO:0000313" key="3">
    <source>
        <dbReference type="EMBL" id="MYR30837.1"/>
    </source>
</evidence>
<proteinExistence type="predicted"/>
<comment type="caution">
    <text evidence="3">The sequence shown here is derived from an EMBL/GenBank/DDBJ whole genome shotgun (WGS) entry which is preliminary data.</text>
</comment>
<dbReference type="SUPFAM" id="SSF51338">
    <property type="entry name" value="Composite domain of metallo-dependent hydrolases"/>
    <property type="match status" value="2"/>
</dbReference>
<name>A0A7K2ILX8_9ACTN</name>
<dbReference type="InterPro" id="IPR011059">
    <property type="entry name" value="Metal-dep_hydrolase_composite"/>
</dbReference>
<dbReference type="PANTHER" id="PTHR43794:SF11">
    <property type="entry name" value="AMIDOHYDROLASE-RELATED DOMAIN-CONTAINING PROTEIN"/>
    <property type="match status" value="1"/>
</dbReference>
<dbReference type="Pfam" id="PF01979">
    <property type="entry name" value="Amidohydro_1"/>
    <property type="match status" value="1"/>
</dbReference>
<dbReference type="PANTHER" id="PTHR43794">
    <property type="entry name" value="AMINOHYDROLASE SSNA-RELATED"/>
    <property type="match status" value="1"/>
</dbReference>
<dbReference type="Gene3D" id="3.20.20.140">
    <property type="entry name" value="Metal-dependent hydrolases"/>
    <property type="match status" value="1"/>
</dbReference>
<dbReference type="AlphaFoldDB" id="A0A7K2ILX8"/>
<sequence>MDQVIRARYVLAHSEGSHVWLEDGYVAHSDGVVTEVGTGTPNSTAPVLDLGNTVLTPGLIDLDALVDIDHLILDAHHEPAHARELVGSVDYWSDRPRDILTPEQRDVLRRFGLAQLALHGVTTYMPIASEIHLGWNESADELRHLADLTREWGLRGYLGPSYRSAVGAVADGERTFVENAELGEAGLDEALRFADELAEQDDDLVRPVLLPCRIETLTPRLMERTAEEAGRRDLLVRLHSLQQPWEREVIIRRHGMTPLDLIERTGLLNDRLLVPHALWTDRNSKLTGPEGVDITRLSVAGVSVIHCPLTTFRYGDMLETFNEFRDAGVTMALGTDSFPPDLVRGMDVGLHASRLLYGPGAVDLGGYMEAATLGGAAALKRPDLGRLEAGASADMTAFSLDDFRDGVVEDPLRTLVLNGTARNVTHTFVAGRPVVRDGGIPGVDLSELREQAQKVFDLLRHGYSERDGRGRPVEDLFPPSFPVRGA</sequence>
<dbReference type="Proteomes" id="UP000467124">
    <property type="component" value="Unassembled WGS sequence"/>
</dbReference>